<reference evidence="1" key="1">
    <citation type="submission" date="2016-10" db="EMBL/GenBank/DDBJ databases">
        <title>Sequence of Gallionella enrichment culture.</title>
        <authorList>
            <person name="Poehlein A."/>
            <person name="Muehling M."/>
            <person name="Daniel R."/>
        </authorList>
    </citation>
    <scope>NUCLEOTIDE SEQUENCE</scope>
</reference>
<organism evidence="1">
    <name type="scientific">mine drainage metagenome</name>
    <dbReference type="NCBI Taxonomy" id="410659"/>
    <lineage>
        <taxon>unclassified sequences</taxon>
        <taxon>metagenomes</taxon>
        <taxon>ecological metagenomes</taxon>
    </lineage>
</organism>
<protein>
    <submittedName>
        <fullName evidence="1">Uncharacterized protein</fullName>
    </submittedName>
</protein>
<accession>A0A1J5PZZ5</accession>
<comment type="caution">
    <text evidence="1">The sequence shown here is derived from an EMBL/GenBank/DDBJ whole genome shotgun (WGS) entry which is preliminary data.</text>
</comment>
<dbReference type="AlphaFoldDB" id="A0A1J5PZZ5"/>
<proteinExistence type="predicted"/>
<evidence type="ECO:0000313" key="1">
    <source>
        <dbReference type="EMBL" id="OIQ73343.1"/>
    </source>
</evidence>
<name>A0A1J5PZZ5_9ZZZZ</name>
<gene>
    <name evidence="1" type="ORF">GALL_450240</name>
</gene>
<sequence>MKVMQRKVSMLFAFVSDLRGWVATEGGTLEVTCVSEPGPAPQHGEWVIDFERVNGERYQLLTKSASPKRRVFPRSDAFLTWCRALGFEAVQMPVVKGVTYATAIGATGAIAEVMSGEGDEA</sequence>
<dbReference type="EMBL" id="MLJW01002903">
    <property type="protein sequence ID" value="OIQ73343.1"/>
    <property type="molecule type" value="Genomic_DNA"/>
</dbReference>